<dbReference type="Gene3D" id="3.10.20.90">
    <property type="entry name" value="Phosphatidylinositol 3-kinase Catalytic Subunit, Chain A, domain 1"/>
    <property type="match status" value="4"/>
</dbReference>
<dbReference type="GO" id="GO:0043130">
    <property type="term" value="F:ubiquitin binding"/>
    <property type="evidence" value="ECO:0007669"/>
    <property type="project" value="TreeGrafter"/>
</dbReference>
<reference evidence="2 3" key="1">
    <citation type="submission" date="2020-10" db="EMBL/GenBank/DDBJ databases">
        <title>Plant Genome Project.</title>
        <authorList>
            <person name="Zhang R.-G."/>
        </authorList>
    </citation>
    <scope>NUCLEOTIDE SEQUENCE [LARGE SCALE GENOMIC DNA]</scope>
    <source>
        <strain evidence="2">FAFU-HL-1</strain>
        <tissue evidence="2">Leaf</tissue>
    </source>
</reference>
<dbReference type="CDD" id="cd17039">
    <property type="entry name" value="Ubl_ubiquitin_like"/>
    <property type="match status" value="4"/>
</dbReference>
<feature type="domain" description="Ubiquitin-like" evidence="1">
    <location>
        <begin position="182"/>
        <end position="256"/>
    </location>
</feature>
<feature type="domain" description="Ubiquitin-like" evidence="1">
    <location>
        <begin position="268"/>
        <end position="337"/>
    </location>
</feature>
<feature type="domain" description="Ubiquitin-like" evidence="1">
    <location>
        <begin position="1"/>
        <end position="76"/>
    </location>
</feature>
<protein>
    <recommendedName>
        <fullName evidence="1">Ubiquitin-like domain-containing protein</fullName>
    </recommendedName>
</protein>
<keyword evidence="3" id="KW-1185">Reference proteome</keyword>
<dbReference type="GO" id="GO:0005654">
    <property type="term" value="C:nucleoplasm"/>
    <property type="evidence" value="ECO:0007669"/>
    <property type="project" value="TreeGrafter"/>
</dbReference>
<dbReference type="PANTHER" id="PTHR10621:SF38">
    <property type="entry name" value="UBIQUITIN DOMAIN-CONTAINING PROTEIN 7SL RNA1-RELATED"/>
    <property type="match status" value="1"/>
</dbReference>
<dbReference type="GO" id="GO:0043161">
    <property type="term" value="P:proteasome-mediated ubiquitin-dependent protein catabolic process"/>
    <property type="evidence" value="ECO:0007669"/>
    <property type="project" value="TreeGrafter"/>
</dbReference>
<dbReference type="OrthoDB" id="419317at2759"/>
<feature type="domain" description="Ubiquitin-like" evidence="1">
    <location>
        <begin position="333"/>
        <end position="412"/>
    </location>
</feature>
<dbReference type="FunFam" id="3.10.20.90:FF:000341">
    <property type="entry name" value="Ubiquitin-like superfamily protein"/>
    <property type="match status" value="1"/>
</dbReference>
<dbReference type="GO" id="GO:0070628">
    <property type="term" value="F:proteasome binding"/>
    <property type="evidence" value="ECO:0007669"/>
    <property type="project" value="TreeGrafter"/>
</dbReference>
<sequence>MDVIFEPQTGLTFSIEVGFFDTVLEIKEKIERYHGIPINKQTLVFHGQVLQDEKDVEYCEILQNSRIQLLIARETDEISQVLVEETPPSEKVQLNIKIPSNQTLVPLEMDMSDTVLHLKEKIHEIEPIPVKRLVLQSNGAELQDHQSLLDCELKYNSEINVNVKPSPTGSGSIGRSAGFKKLRVIVLTRCGTKRIPIEVNPSDNVEELRKELQILQQEMQFHLPQEGYFFIHKQDVMDDDRSFRWHRVKQGDIIEIFNGRVKPLNRTIRIRVDVEGTPGSPIELPNDATVKDLKEAVDDMFESCPVENQEMVFNGMVLQDTTKLATCRVVNNSEISIRILFTVVIVGKNRRYEVRAHDNSYVGDLKQKLSEDHGLDITNMRLQMGPESYLRDDTFLWANRISSGTRVHIAEE</sequence>
<dbReference type="GO" id="GO:0031593">
    <property type="term" value="F:polyubiquitin modification-dependent protein binding"/>
    <property type="evidence" value="ECO:0007669"/>
    <property type="project" value="TreeGrafter"/>
</dbReference>
<evidence type="ECO:0000313" key="3">
    <source>
        <dbReference type="Proteomes" id="UP000657918"/>
    </source>
</evidence>
<gene>
    <name evidence="2" type="ORF">SADUNF_Sadunf04G0012700</name>
</gene>
<evidence type="ECO:0000259" key="1">
    <source>
        <dbReference type="PROSITE" id="PS50053"/>
    </source>
</evidence>
<dbReference type="Proteomes" id="UP000657918">
    <property type="component" value="Chromosome 4"/>
</dbReference>
<dbReference type="InterPro" id="IPR029071">
    <property type="entry name" value="Ubiquitin-like_domsf"/>
</dbReference>
<name>A0A835KE95_9ROSI</name>
<dbReference type="PANTHER" id="PTHR10621">
    <property type="entry name" value="UV EXCISION REPAIR PROTEIN RAD23"/>
    <property type="match status" value="1"/>
</dbReference>
<dbReference type="SMART" id="SM00213">
    <property type="entry name" value="UBQ"/>
    <property type="match status" value="4"/>
</dbReference>
<accession>A0A835KE95</accession>
<proteinExistence type="predicted"/>
<dbReference type="SUPFAM" id="SSF54236">
    <property type="entry name" value="Ubiquitin-like"/>
    <property type="match status" value="5"/>
</dbReference>
<dbReference type="EMBL" id="JADGMS010000004">
    <property type="protein sequence ID" value="KAF9683429.1"/>
    <property type="molecule type" value="Genomic_DNA"/>
</dbReference>
<feature type="domain" description="Ubiquitin-like" evidence="1">
    <location>
        <begin position="92"/>
        <end position="164"/>
    </location>
</feature>
<dbReference type="PROSITE" id="PS50053">
    <property type="entry name" value="UBIQUITIN_2"/>
    <property type="match status" value="5"/>
</dbReference>
<dbReference type="Pfam" id="PF00240">
    <property type="entry name" value="ubiquitin"/>
    <property type="match status" value="3"/>
</dbReference>
<dbReference type="GO" id="GO:0005829">
    <property type="term" value="C:cytosol"/>
    <property type="evidence" value="ECO:0007669"/>
    <property type="project" value="TreeGrafter"/>
</dbReference>
<dbReference type="AlphaFoldDB" id="A0A835KE95"/>
<evidence type="ECO:0000313" key="2">
    <source>
        <dbReference type="EMBL" id="KAF9683429.1"/>
    </source>
</evidence>
<comment type="caution">
    <text evidence="2">The sequence shown here is derived from an EMBL/GenBank/DDBJ whole genome shotgun (WGS) entry which is preliminary data.</text>
</comment>
<organism evidence="2 3">
    <name type="scientific">Salix dunnii</name>
    <dbReference type="NCBI Taxonomy" id="1413687"/>
    <lineage>
        <taxon>Eukaryota</taxon>
        <taxon>Viridiplantae</taxon>
        <taxon>Streptophyta</taxon>
        <taxon>Embryophyta</taxon>
        <taxon>Tracheophyta</taxon>
        <taxon>Spermatophyta</taxon>
        <taxon>Magnoliopsida</taxon>
        <taxon>eudicotyledons</taxon>
        <taxon>Gunneridae</taxon>
        <taxon>Pentapetalae</taxon>
        <taxon>rosids</taxon>
        <taxon>fabids</taxon>
        <taxon>Malpighiales</taxon>
        <taxon>Salicaceae</taxon>
        <taxon>Saliceae</taxon>
        <taxon>Salix</taxon>
    </lineage>
</organism>
<dbReference type="InterPro" id="IPR000626">
    <property type="entry name" value="Ubiquitin-like_dom"/>
</dbReference>